<reference evidence="2" key="1">
    <citation type="submission" date="2017-08" db="EMBL/GenBank/DDBJ databases">
        <authorList>
            <person name="de Groot N.N."/>
        </authorList>
    </citation>
    <scope>NUCLEOTIDE SEQUENCE [LARGE SCALE GENOMIC DNA]</scope>
</reference>
<protein>
    <submittedName>
        <fullName evidence="1">Uncharacterized protein</fullName>
    </submittedName>
</protein>
<name>A0A249XSA3_9CAUD</name>
<evidence type="ECO:0000313" key="2">
    <source>
        <dbReference type="Proteomes" id="UP000226037"/>
    </source>
</evidence>
<dbReference type="EMBL" id="MF668280">
    <property type="protein sequence ID" value="ASZ74615.1"/>
    <property type="molecule type" value="Genomic_DNA"/>
</dbReference>
<sequence>MTLSITGVRPVTITSGEEARKTLAAAMLGMEFTDERGNHDVQVISARIRDELMVMGYEMQLLRDPDIKARLERAVARLQEKHDELHPRSGYRERERLAAKIDGVKLALSYFGDYQ</sequence>
<keyword evidence="2" id="KW-1185">Reference proteome</keyword>
<gene>
    <name evidence="1" type="ORF">SEA_PHABBA_40</name>
</gene>
<evidence type="ECO:0000313" key="1">
    <source>
        <dbReference type="EMBL" id="ASZ74615.1"/>
    </source>
</evidence>
<accession>A0A249XSA3</accession>
<proteinExistence type="predicted"/>
<dbReference type="Proteomes" id="UP000226037">
    <property type="component" value="Segment"/>
</dbReference>
<organism evidence="1 2">
    <name type="scientific">Mycobacterium phage Phabba</name>
    <dbReference type="NCBI Taxonomy" id="2027899"/>
    <lineage>
        <taxon>Viruses</taxon>
        <taxon>Duplodnaviria</taxon>
        <taxon>Heunggongvirae</taxon>
        <taxon>Uroviricota</taxon>
        <taxon>Caudoviricetes</taxon>
        <taxon>Ceeclamvirinae</taxon>
        <taxon>Myrnavirus</taxon>
        <taxon>Myrnavirus phabba</taxon>
        <taxon>Myranavirus phabba</taxon>
    </lineage>
</organism>